<name>A0A9P8FZ50_AURME</name>
<evidence type="ECO:0000313" key="2">
    <source>
        <dbReference type="EMBL" id="KAG9985141.1"/>
    </source>
</evidence>
<evidence type="ECO:0000313" key="3">
    <source>
        <dbReference type="Proteomes" id="UP000729357"/>
    </source>
</evidence>
<evidence type="ECO:0000256" key="1">
    <source>
        <dbReference type="SAM" id="MobiDB-lite"/>
    </source>
</evidence>
<feature type="non-terminal residue" evidence="2">
    <location>
        <position position="452"/>
    </location>
</feature>
<feature type="region of interest" description="Disordered" evidence="1">
    <location>
        <begin position="91"/>
        <end position="115"/>
    </location>
</feature>
<dbReference type="EMBL" id="JAHFXS010000421">
    <property type="protein sequence ID" value="KAG9985141.1"/>
    <property type="molecule type" value="Genomic_DNA"/>
</dbReference>
<proteinExistence type="predicted"/>
<keyword evidence="3" id="KW-1185">Reference proteome</keyword>
<sequence length="452" mass="51041">MANTTSMPTEPAMLPGFDPAPDDMSSEFWASVRAFTNHPQDVKQKSIRFQSLIAVFGRMADNMAKEHGSTEGALTHEFSKALLDVSEMPLFHKPTKRKNQETTSNHSKKARTALDNTPKEVLTDKTNGAMTARPTPFSLSPSKEGDQWTTIWATIISQVPATNPSTGKAYTWPANLTNMLEFVWGPGGVDNTLNMAQTVVDNFGLYSTDADYVQAELVLEYKRLAETFRTLEYETRGRTTSLGRLWDAREDNSKLEVTDQARANFVMNHVVCSMNPEEMTAEKKKEEIKKFRREREFAFNITMFVRLFGWGVVPLLARAPWRQVLGNVPSSTLNVYLSQLQAAVPTLRQICDRIDANFFQHMRKPGAVKKISKTCFQGLEVKKKNHRAKHTMAWLFATSGQLEEPGSVFQGSDMEVDIEKGKSVLGGHTHQTGDKEVEEDTFDDFDYRKYIE</sequence>
<organism evidence="2 3">
    <name type="scientific">Aureobasidium melanogenum</name>
    <name type="common">Aureobasidium pullulans var. melanogenum</name>
    <dbReference type="NCBI Taxonomy" id="46634"/>
    <lineage>
        <taxon>Eukaryota</taxon>
        <taxon>Fungi</taxon>
        <taxon>Dikarya</taxon>
        <taxon>Ascomycota</taxon>
        <taxon>Pezizomycotina</taxon>
        <taxon>Dothideomycetes</taxon>
        <taxon>Dothideomycetidae</taxon>
        <taxon>Dothideales</taxon>
        <taxon>Saccotheciaceae</taxon>
        <taxon>Aureobasidium</taxon>
    </lineage>
</organism>
<comment type="caution">
    <text evidence="2">The sequence shown here is derived from an EMBL/GenBank/DDBJ whole genome shotgun (WGS) entry which is preliminary data.</text>
</comment>
<accession>A0A9P8FZ50</accession>
<dbReference type="AlphaFoldDB" id="A0A9P8FZ50"/>
<gene>
    <name evidence="2" type="ORF">KCU98_g4920</name>
</gene>
<protein>
    <submittedName>
        <fullName evidence="2">Uncharacterized protein</fullName>
    </submittedName>
</protein>
<reference evidence="2" key="1">
    <citation type="journal article" date="2021" name="J Fungi (Basel)">
        <title>Virulence traits and population genomics of the black yeast Aureobasidium melanogenum.</title>
        <authorList>
            <person name="Cernosa A."/>
            <person name="Sun X."/>
            <person name="Gostincar C."/>
            <person name="Fang C."/>
            <person name="Gunde-Cimerman N."/>
            <person name="Song Z."/>
        </authorList>
    </citation>
    <scope>NUCLEOTIDE SEQUENCE</scope>
    <source>
        <strain evidence="2">EXF-9298</strain>
    </source>
</reference>
<dbReference type="Proteomes" id="UP000729357">
    <property type="component" value="Unassembled WGS sequence"/>
</dbReference>
<reference evidence="2" key="2">
    <citation type="submission" date="2021-08" db="EMBL/GenBank/DDBJ databases">
        <authorList>
            <person name="Gostincar C."/>
            <person name="Sun X."/>
            <person name="Song Z."/>
            <person name="Gunde-Cimerman N."/>
        </authorList>
    </citation>
    <scope>NUCLEOTIDE SEQUENCE</scope>
    <source>
        <strain evidence="2">EXF-9298</strain>
    </source>
</reference>